<sequence>MSEDTTPSISGSKSSCELTPTVEYLNQLELEIEAYKVAASVDNLTGILRSISALTLDCLETYRNCICKTCDTIDSDIKLMYQ</sequence>
<dbReference type="InterPro" id="IPR046465">
    <property type="entry name" value="BORCS6_C"/>
</dbReference>
<name>A0AAN9YAZ5_9HEMI</name>
<reference evidence="2 3" key="1">
    <citation type="submission" date="2024-03" db="EMBL/GenBank/DDBJ databases">
        <title>Adaptation during the transition from Ophiocordyceps entomopathogen to insect associate is accompanied by gene loss and intensified selection.</title>
        <authorList>
            <person name="Ward C.M."/>
            <person name="Onetto C.A."/>
            <person name="Borneman A.R."/>
        </authorList>
    </citation>
    <scope>NUCLEOTIDE SEQUENCE [LARGE SCALE GENOMIC DNA]</scope>
    <source>
        <strain evidence="2">AWRI1</strain>
        <tissue evidence="2">Single Adult Female</tissue>
    </source>
</reference>
<dbReference type="InterPro" id="IPR019314">
    <property type="entry name" value="BORCS6"/>
</dbReference>
<dbReference type="Pfam" id="PF10157">
    <property type="entry name" value="BORCS6"/>
    <property type="match status" value="1"/>
</dbReference>
<evidence type="ECO:0000313" key="2">
    <source>
        <dbReference type="EMBL" id="KAK7604472.1"/>
    </source>
</evidence>
<evidence type="ECO:0000259" key="1">
    <source>
        <dbReference type="Pfam" id="PF10157"/>
    </source>
</evidence>
<protein>
    <recommendedName>
        <fullName evidence="1">BLOC-1-related complex subunit 6 C-terminal helix domain-containing protein</fullName>
    </recommendedName>
</protein>
<keyword evidence="3" id="KW-1185">Reference proteome</keyword>
<dbReference type="EMBL" id="JBBCAQ010000003">
    <property type="protein sequence ID" value="KAK7604472.1"/>
    <property type="molecule type" value="Genomic_DNA"/>
</dbReference>
<dbReference type="GO" id="GO:0099078">
    <property type="term" value="C:BORC complex"/>
    <property type="evidence" value="ECO:0007669"/>
    <property type="project" value="TreeGrafter"/>
</dbReference>
<dbReference type="AlphaFoldDB" id="A0AAN9YAZ5"/>
<proteinExistence type="predicted"/>
<evidence type="ECO:0000313" key="3">
    <source>
        <dbReference type="Proteomes" id="UP001367676"/>
    </source>
</evidence>
<feature type="domain" description="BLOC-1-related complex subunit 6 C-terminal helix" evidence="1">
    <location>
        <begin position="29"/>
        <end position="82"/>
    </location>
</feature>
<dbReference type="Proteomes" id="UP001367676">
    <property type="component" value="Unassembled WGS sequence"/>
</dbReference>
<comment type="caution">
    <text evidence="2">The sequence shown here is derived from an EMBL/GenBank/DDBJ whole genome shotgun (WGS) entry which is preliminary data.</text>
</comment>
<dbReference type="PANTHER" id="PTHR13440">
    <property type="entry name" value="BLOC-1 RELATED COMPLEX SUBUNIT 6"/>
    <property type="match status" value="1"/>
</dbReference>
<accession>A0AAN9YAZ5</accession>
<organism evidence="2 3">
    <name type="scientific">Parthenolecanium corni</name>
    <dbReference type="NCBI Taxonomy" id="536013"/>
    <lineage>
        <taxon>Eukaryota</taxon>
        <taxon>Metazoa</taxon>
        <taxon>Ecdysozoa</taxon>
        <taxon>Arthropoda</taxon>
        <taxon>Hexapoda</taxon>
        <taxon>Insecta</taxon>
        <taxon>Pterygota</taxon>
        <taxon>Neoptera</taxon>
        <taxon>Paraneoptera</taxon>
        <taxon>Hemiptera</taxon>
        <taxon>Sternorrhyncha</taxon>
        <taxon>Coccoidea</taxon>
        <taxon>Coccidae</taxon>
        <taxon>Parthenolecanium</taxon>
    </lineage>
</organism>
<gene>
    <name evidence="2" type="ORF">V9T40_005658</name>
</gene>
<dbReference type="PANTHER" id="PTHR13440:SF7">
    <property type="entry name" value="BLOC-1 RELATED COMPLEX SUBUNIT 6"/>
    <property type="match status" value="1"/>
</dbReference>
<dbReference type="GO" id="GO:0032418">
    <property type="term" value="P:lysosome localization"/>
    <property type="evidence" value="ECO:0007669"/>
    <property type="project" value="TreeGrafter"/>
</dbReference>